<accession>A0A2R5GT56</accession>
<organism evidence="3 4">
    <name type="scientific">Hondaea fermentalgiana</name>
    <dbReference type="NCBI Taxonomy" id="2315210"/>
    <lineage>
        <taxon>Eukaryota</taxon>
        <taxon>Sar</taxon>
        <taxon>Stramenopiles</taxon>
        <taxon>Bigyra</taxon>
        <taxon>Labyrinthulomycetes</taxon>
        <taxon>Thraustochytrida</taxon>
        <taxon>Thraustochytriidae</taxon>
        <taxon>Hondaea</taxon>
    </lineage>
</organism>
<evidence type="ECO:0000313" key="4">
    <source>
        <dbReference type="Proteomes" id="UP000241890"/>
    </source>
</evidence>
<dbReference type="PANTHER" id="PTHR43709:SF3">
    <property type="entry name" value="ISOMERASE YBHH-RELATED"/>
    <property type="match status" value="1"/>
</dbReference>
<proteinExistence type="inferred from homology"/>
<dbReference type="Gene3D" id="3.10.310.10">
    <property type="entry name" value="Diaminopimelate Epimerase, Chain A, domain 1"/>
    <property type="match status" value="2"/>
</dbReference>
<dbReference type="Pfam" id="PF04303">
    <property type="entry name" value="PrpF"/>
    <property type="match status" value="1"/>
</dbReference>
<comment type="similarity">
    <text evidence="1">Belongs to the PrpF family.</text>
</comment>
<sequence>MLARLRQFVPATGSSLVPACLIRGGTSKGVFLLSEDVPAAGPERDEVILNLLGSPDPTGKQLDGLGGGISSTSKVAIMRARPDGLAEYLFGQVALREAMVDWEGSCGNLAAAAGLFAYEQNVLPENALLPSSFSPNHIVVPLWQANASYRMHVHVPRRDASISEQDFVSVSGVPGKAPAVLVEVLDPCAGKDTDFLPTKNVMDTLTLENGQDISATLVLGANPTVFVQPSALGLDGKELPEDVDFASLWPTLRHLMAQAADRMGIEYSAAMRVCWVSPTRDYSCTDGATVSASDVDLLSRITTEGRVHHAHTATGALNLGMAACIPGTVPYEALGAAAGRLREVRVGHPAGTLGVSATVEQRRDGTWDAKAAGMVRTARTLFTGLAEGRKC</sequence>
<dbReference type="GO" id="GO:0016853">
    <property type="term" value="F:isomerase activity"/>
    <property type="evidence" value="ECO:0007669"/>
    <property type="project" value="UniProtKB-KW"/>
</dbReference>
<dbReference type="OrthoDB" id="10267539at2759"/>
<comment type="caution">
    <text evidence="3">The sequence shown here is derived from an EMBL/GenBank/DDBJ whole genome shotgun (WGS) entry which is preliminary data.</text>
</comment>
<evidence type="ECO:0000256" key="1">
    <source>
        <dbReference type="ARBA" id="ARBA00007673"/>
    </source>
</evidence>
<evidence type="ECO:0000256" key="2">
    <source>
        <dbReference type="ARBA" id="ARBA00023235"/>
    </source>
</evidence>
<gene>
    <name evidence="3" type="ORF">FCC1311_102652</name>
</gene>
<dbReference type="PANTHER" id="PTHR43709">
    <property type="entry name" value="ACONITATE ISOMERASE-RELATED"/>
    <property type="match status" value="1"/>
</dbReference>
<reference evidence="3 4" key="1">
    <citation type="submission" date="2017-12" db="EMBL/GenBank/DDBJ databases">
        <title>Sequencing, de novo assembly and annotation of complete genome of a new Thraustochytrid species, strain FCC1311.</title>
        <authorList>
            <person name="Sedici K."/>
            <person name="Godart F."/>
            <person name="Aiese Cigliano R."/>
            <person name="Sanseverino W."/>
            <person name="Barakat M."/>
            <person name="Ortet P."/>
            <person name="Marechal E."/>
            <person name="Cagnac O."/>
            <person name="Amato A."/>
        </authorList>
    </citation>
    <scope>NUCLEOTIDE SEQUENCE [LARGE SCALE GENOMIC DNA]</scope>
</reference>
<dbReference type="InterPro" id="IPR007400">
    <property type="entry name" value="PrpF-like"/>
</dbReference>
<name>A0A2R5GT56_9STRA</name>
<keyword evidence="4" id="KW-1185">Reference proteome</keyword>
<dbReference type="Proteomes" id="UP000241890">
    <property type="component" value="Unassembled WGS sequence"/>
</dbReference>
<evidence type="ECO:0000313" key="3">
    <source>
        <dbReference type="EMBL" id="GBG34042.1"/>
    </source>
</evidence>
<dbReference type="InParanoid" id="A0A2R5GT56"/>
<dbReference type="AlphaFoldDB" id="A0A2R5GT56"/>
<dbReference type="SUPFAM" id="SSF54506">
    <property type="entry name" value="Diaminopimelate epimerase-like"/>
    <property type="match status" value="2"/>
</dbReference>
<protein>
    <submittedName>
        <fullName evidence="3">Aconitate-delta-isomerase 1</fullName>
    </submittedName>
</protein>
<keyword evidence="2 3" id="KW-0413">Isomerase</keyword>
<dbReference type="EMBL" id="BEYU01000178">
    <property type="protein sequence ID" value="GBG34042.1"/>
    <property type="molecule type" value="Genomic_DNA"/>
</dbReference>